<evidence type="ECO:0000256" key="8">
    <source>
        <dbReference type="SAM" id="Phobius"/>
    </source>
</evidence>
<evidence type="ECO:0000256" key="4">
    <source>
        <dbReference type="ARBA" id="ARBA00022801"/>
    </source>
</evidence>
<keyword evidence="8" id="KW-0812">Transmembrane</keyword>
<dbReference type="FunFam" id="2.40.10.10:FF:000120">
    <property type="entry name" value="Putative serine protease"/>
    <property type="match status" value="1"/>
</dbReference>
<evidence type="ECO:0000256" key="3">
    <source>
        <dbReference type="ARBA" id="ARBA00022729"/>
    </source>
</evidence>
<dbReference type="GO" id="GO:0090729">
    <property type="term" value="F:toxin activity"/>
    <property type="evidence" value="ECO:0007669"/>
    <property type="project" value="UniProtKB-KW"/>
</dbReference>
<keyword evidence="8" id="KW-0472">Membrane</keyword>
<evidence type="ECO:0000256" key="7">
    <source>
        <dbReference type="PROSITE-ProRule" id="PRU01005"/>
    </source>
</evidence>
<dbReference type="PROSITE" id="PS51670">
    <property type="entry name" value="SHKT"/>
    <property type="match status" value="1"/>
</dbReference>
<evidence type="ECO:0000256" key="2">
    <source>
        <dbReference type="ARBA" id="ARBA00022670"/>
    </source>
</evidence>
<dbReference type="PANTHER" id="PTHR24252">
    <property type="entry name" value="ACROSIN-RELATED"/>
    <property type="match status" value="1"/>
</dbReference>
<dbReference type="InterPro" id="IPR043504">
    <property type="entry name" value="Peptidase_S1_PA_chymotrypsin"/>
</dbReference>
<dbReference type="CDD" id="cd00190">
    <property type="entry name" value="Tryp_SPc"/>
    <property type="match status" value="1"/>
</dbReference>
<evidence type="ECO:0000256" key="6">
    <source>
        <dbReference type="ARBA" id="ARBA00023157"/>
    </source>
</evidence>
<sequence>MFLVRQQDMNLNIWPFYGIFIVFAVLGVGQAAIQDICGTRSGLSRIAGGKDSSGIWPWQVELLKVNKNVTAYVHKCGGVLIDEKWVITAASCVFQDPYPTFYKVKIGKRDRSKKEPGEQEIFVESLKINRDFLAGDDKTNDIALLKLAKEVKFGRTARPICLPEPLSRVRAGKMCVMTGWGRFATGEDKPNVLQEARVPIVSHRKCDRKNGQLSAIDDWTMLCAGFKNKKKSGCQGDSGGPLVCKEGNRWVLRGIISWGSMKCDGREAYSVFTRVSHFMHWMYFVKLIPQRTYKQCMDNHWYCGDWEEKGLCTNNYYKNILRIYCPRTCGHCKN</sequence>
<dbReference type="InterPro" id="IPR003582">
    <property type="entry name" value="ShKT_dom"/>
</dbReference>
<dbReference type="PANTHER" id="PTHR24252:SF7">
    <property type="entry name" value="HYALIN"/>
    <property type="match status" value="1"/>
</dbReference>
<dbReference type="GeneID" id="116308831"/>
<dbReference type="KEGG" id="aten:116308831"/>
<comment type="caution">
    <text evidence="7">Lacks conserved residue(s) required for the propagation of feature annotation.</text>
</comment>
<feature type="domain" description="ShKT" evidence="10">
    <location>
        <begin position="296"/>
        <end position="332"/>
    </location>
</feature>
<dbReference type="RefSeq" id="XP_031575196.1">
    <property type="nucleotide sequence ID" value="XM_031719336.1"/>
</dbReference>
<keyword evidence="6" id="KW-1015">Disulfide bond</keyword>
<evidence type="ECO:0000313" key="12">
    <source>
        <dbReference type="RefSeq" id="XP_031575196.1"/>
    </source>
</evidence>
<protein>
    <submittedName>
        <fullName evidence="12">Chymotrypsinogen B-like isoform X1</fullName>
    </submittedName>
</protein>
<dbReference type="PROSITE" id="PS50240">
    <property type="entry name" value="TRYPSIN_DOM"/>
    <property type="match status" value="1"/>
</dbReference>
<feature type="domain" description="Peptidase S1" evidence="9">
    <location>
        <begin position="46"/>
        <end position="282"/>
    </location>
</feature>
<dbReference type="SUPFAM" id="SSF50494">
    <property type="entry name" value="Trypsin-like serine proteases"/>
    <property type="match status" value="1"/>
</dbReference>
<evidence type="ECO:0000313" key="11">
    <source>
        <dbReference type="Proteomes" id="UP000515163"/>
    </source>
</evidence>
<keyword evidence="5" id="KW-0720">Serine protease</keyword>
<keyword evidence="8" id="KW-1133">Transmembrane helix</keyword>
<dbReference type="SMART" id="SM00254">
    <property type="entry name" value="ShKT"/>
    <property type="match status" value="1"/>
</dbReference>
<evidence type="ECO:0000256" key="1">
    <source>
        <dbReference type="ARBA" id="ARBA00022656"/>
    </source>
</evidence>
<gene>
    <name evidence="12" type="primary">LOC116308831</name>
</gene>
<evidence type="ECO:0000259" key="9">
    <source>
        <dbReference type="PROSITE" id="PS50240"/>
    </source>
</evidence>
<dbReference type="InterPro" id="IPR001254">
    <property type="entry name" value="Trypsin_dom"/>
</dbReference>
<keyword evidence="1" id="KW-0800">Toxin</keyword>
<feature type="transmembrane region" description="Helical" evidence="8">
    <location>
        <begin position="12"/>
        <end position="33"/>
    </location>
</feature>
<name>A0A6P8J536_ACTTE</name>
<dbReference type="InParanoid" id="A0A6P8J536"/>
<dbReference type="GO" id="GO:0006508">
    <property type="term" value="P:proteolysis"/>
    <property type="evidence" value="ECO:0007669"/>
    <property type="project" value="UniProtKB-KW"/>
</dbReference>
<dbReference type="PROSITE" id="PS00135">
    <property type="entry name" value="TRYPSIN_SER"/>
    <property type="match status" value="1"/>
</dbReference>
<keyword evidence="2" id="KW-0645">Protease</keyword>
<dbReference type="Pfam" id="PF01549">
    <property type="entry name" value="ShK"/>
    <property type="match status" value="1"/>
</dbReference>
<dbReference type="InterPro" id="IPR001314">
    <property type="entry name" value="Peptidase_S1A"/>
</dbReference>
<dbReference type="AlphaFoldDB" id="A0A6P8J536"/>
<dbReference type="Proteomes" id="UP000515163">
    <property type="component" value="Unplaced"/>
</dbReference>
<keyword evidence="3" id="KW-0732">Signal</keyword>
<organism evidence="11 12">
    <name type="scientific">Actinia tenebrosa</name>
    <name type="common">Australian red waratah sea anemone</name>
    <dbReference type="NCBI Taxonomy" id="6105"/>
    <lineage>
        <taxon>Eukaryota</taxon>
        <taxon>Metazoa</taxon>
        <taxon>Cnidaria</taxon>
        <taxon>Anthozoa</taxon>
        <taxon>Hexacorallia</taxon>
        <taxon>Actiniaria</taxon>
        <taxon>Actiniidae</taxon>
        <taxon>Actinia</taxon>
    </lineage>
</organism>
<accession>A0A6P8J536</accession>
<dbReference type="Pfam" id="PF00089">
    <property type="entry name" value="Trypsin"/>
    <property type="match status" value="1"/>
</dbReference>
<dbReference type="GO" id="GO:0004252">
    <property type="term" value="F:serine-type endopeptidase activity"/>
    <property type="evidence" value="ECO:0007669"/>
    <property type="project" value="InterPro"/>
</dbReference>
<evidence type="ECO:0000256" key="5">
    <source>
        <dbReference type="ARBA" id="ARBA00022825"/>
    </source>
</evidence>
<dbReference type="InterPro" id="IPR033116">
    <property type="entry name" value="TRYPSIN_SER"/>
</dbReference>
<keyword evidence="11" id="KW-1185">Reference proteome</keyword>
<dbReference type="InterPro" id="IPR009003">
    <property type="entry name" value="Peptidase_S1_PA"/>
</dbReference>
<evidence type="ECO:0000259" key="10">
    <source>
        <dbReference type="PROSITE" id="PS51670"/>
    </source>
</evidence>
<dbReference type="Gene3D" id="2.40.10.10">
    <property type="entry name" value="Trypsin-like serine proteases"/>
    <property type="match status" value="1"/>
</dbReference>
<reference evidence="12" key="1">
    <citation type="submission" date="2025-08" db="UniProtKB">
        <authorList>
            <consortium name="RefSeq"/>
        </authorList>
    </citation>
    <scope>IDENTIFICATION</scope>
    <source>
        <tissue evidence="12">Tentacle</tissue>
    </source>
</reference>
<keyword evidence="4" id="KW-0378">Hydrolase</keyword>
<proteinExistence type="predicted"/>
<dbReference type="OrthoDB" id="10061449at2759"/>
<dbReference type="SMART" id="SM00020">
    <property type="entry name" value="Tryp_SPc"/>
    <property type="match status" value="1"/>
</dbReference>
<dbReference type="Gene3D" id="1.10.10.1940">
    <property type="match status" value="1"/>
</dbReference>
<dbReference type="PRINTS" id="PR00722">
    <property type="entry name" value="CHYMOTRYPSIN"/>
</dbReference>